<evidence type="ECO:0000256" key="1">
    <source>
        <dbReference type="SAM" id="MobiDB-lite"/>
    </source>
</evidence>
<keyword evidence="3" id="KW-1185">Reference proteome</keyword>
<name>A0AAD5CJ03_AMBAR</name>
<dbReference type="EMBL" id="JAMZMK010007923">
    <property type="protein sequence ID" value="KAI7742727.1"/>
    <property type="molecule type" value="Genomic_DNA"/>
</dbReference>
<organism evidence="2 3">
    <name type="scientific">Ambrosia artemisiifolia</name>
    <name type="common">Common ragweed</name>
    <dbReference type="NCBI Taxonomy" id="4212"/>
    <lineage>
        <taxon>Eukaryota</taxon>
        <taxon>Viridiplantae</taxon>
        <taxon>Streptophyta</taxon>
        <taxon>Embryophyta</taxon>
        <taxon>Tracheophyta</taxon>
        <taxon>Spermatophyta</taxon>
        <taxon>Magnoliopsida</taxon>
        <taxon>eudicotyledons</taxon>
        <taxon>Gunneridae</taxon>
        <taxon>Pentapetalae</taxon>
        <taxon>asterids</taxon>
        <taxon>campanulids</taxon>
        <taxon>Asterales</taxon>
        <taxon>Asteraceae</taxon>
        <taxon>Asteroideae</taxon>
        <taxon>Heliantheae alliance</taxon>
        <taxon>Heliantheae</taxon>
        <taxon>Ambrosia</taxon>
    </lineage>
</organism>
<protein>
    <submittedName>
        <fullName evidence="2">Uncharacterized protein</fullName>
    </submittedName>
</protein>
<reference evidence="2" key="1">
    <citation type="submission" date="2022-06" db="EMBL/GenBank/DDBJ databases">
        <title>Uncovering the hologenomic basis of an extraordinary plant invasion.</title>
        <authorList>
            <person name="Bieker V.C."/>
            <person name="Martin M.D."/>
            <person name="Gilbert T."/>
            <person name="Hodgins K."/>
            <person name="Battlay P."/>
            <person name="Petersen B."/>
            <person name="Wilson J."/>
        </authorList>
    </citation>
    <scope>NUCLEOTIDE SEQUENCE</scope>
    <source>
        <strain evidence="2">AA19_3_7</strain>
        <tissue evidence="2">Leaf</tissue>
    </source>
</reference>
<comment type="caution">
    <text evidence="2">The sequence shown here is derived from an EMBL/GenBank/DDBJ whole genome shotgun (WGS) entry which is preliminary data.</text>
</comment>
<sequence length="102" mass="12123">MKSFDEKEVESWHVVKSKVEKKNNNNKKKKNKHKKCNEIGRGDGTSTGCWRRWKLISCVSSRSKKVNRQTIQAKINRWFKQCHQLAQVQEKAFHPLKNLKMK</sequence>
<feature type="compositionally biased region" description="Basic residues" evidence="1">
    <location>
        <begin position="24"/>
        <end position="35"/>
    </location>
</feature>
<evidence type="ECO:0000313" key="3">
    <source>
        <dbReference type="Proteomes" id="UP001206925"/>
    </source>
</evidence>
<feature type="region of interest" description="Disordered" evidence="1">
    <location>
        <begin position="15"/>
        <end position="41"/>
    </location>
</feature>
<dbReference type="AlphaFoldDB" id="A0AAD5CJ03"/>
<accession>A0AAD5CJ03</accession>
<evidence type="ECO:0000313" key="2">
    <source>
        <dbReference type="EMBL" id="KAI7742727.1"/>
    </source>
</evidence>
<dbReference type="Proteomes" id="UP001206925">
    <property type="component" value="Unassembled WGS sequence"/>
</dbReference>
<gene>
    <name evidence="2" type="ORF">M8C21_018033</name>
</gene>
<proteinExistence type="predicted"/>